<reference evidence="4" key="1">
    <citation type="submission" date="2021-01" db="EMBL/GenBank/DDBJ databases">
        <authorList>
            <person name="Corre E."/>
            <person name="Pelletier E."/>
            <person name="Niang G."/>
            <person name="Scheremetjew M."/>
            <person name="Finn R."/>
            <person name="Kale V."/>
            <person name="Holt S."/>
            <person name="Cochrane G."/>
            <person name="Meng A."/>
            <person name="Brown T."/>
            <person name="Cohen L."/>
        </authorList>
    </citation>
    <scope>NUCLEOTIDE SEQUENCE</scope>
    <source>
        <strain evidence="4">CCMP645</strain>
    </source>
</reference>
<gene>
    <name evidence="4" type="ORF">PCAR00345_LOCUS1456</name>
</gene>
<dbReference type="InterPro" id="IPR018247">
    <property type="entry name" value="EF_Hand_1_Ca_BS"/>
</dbReference>
<sequence>MPTAGSVFQQQPTTMRPAPRYQGRGPSGSPEKRTWTGPNNALSRIDRAHSSITRIESTQRNYHIVGRMRKQAWTASPPHSADYKVRGGNWRSENSPTSPSSRADSAASRRLHYPRDGRSGHRAQGDRRGGIGVPGSAMVLGESERSEQQESALQHKYSINDPNAEARLAIAHLALAPRALPDKDEDRLRQLFNEADTDHDGRLDEHELRMVLRSLGRYSGEKEHYALIARIDRKGDSKVELRELIYELRKRPASAASRISPARAASTKTNWKASIAASPAIGADASASVSGNSPSFGAAMAVQSFRQKLSTKPTSFAQGALMNSLEEKLEWAIDEEATACLFDALAEVEAPGSATTEKINSSPASATALATAPTHVTTPPPDGADVLGMKAEALNKILLDDFDISDFKVDNHMFASKRPQGPGYIQLDDLADFLCRPKSAALPRRPY</sequence>
<evidence type="ECO:0000259" key="3">
    <source>
        <dbReference type="PROSITE" id="PS50222"/>
    </source>
</evidence>
<feature type="region of interest" description="Disordered" evidence="2">
    <location>
        <begin position="1"/>
        <end position="41"/>
    </location>
</feature>
<dbReference type="PROSITE" id="PS00018">
    <property type="entry name" value="EF_HAND_1"/>
    <property type="match status" value="1"/>
</dbReference>
<dbReference type="SMART" id="SM00054">
    <property type="entry name" value="EFh"/>
    <property type="match status" value="1"/>
</dbReference>
<feature type="compositionally biased region" description="Polar residues" evidence="2">
    <location>
        <begin position="1"/>
        <end position="14"/>
    </location>
</feature>
<dbReference type="CDD" id="cd00051">
    <property type="entry name" value="EFh"/>
    <property type="match status" value="1"/>
</dbReference>
<keyword evidence="1" id="KW-0106">Calcium</keyword>
<feature type="region of interest" description="Disordered" evidence="2">
    <location>
        <begin position="353"/>
        <end position="382"/>
    </location>
</feature>
<dbReference type="InterPro" id="IPR011992">
    <property type="entry name" value="EF-hand-dom_pair"/>
</dbReference>
<accession>A0A7S4ESJ3</accession>
<dbReference type="GO" id="GO:0005509">
    <property type="term" value="F:calcium ion binding"/>
    <property type="evidence" value="ECO:0007669"/>
    <property type="project" value="InterPro"/>
</dbReference>
<dbReference type="Gene3D" id="1.10.238.10">
    <property type="entry name" value="EF-hand"/>
    <property type="match status" value="1"/>
</dbReference>
<feature type="domain" description="EF-hand" evidence="3">
    <location>
        <begin position="183"/>
        <end position="218"/>
    </location>
</feature>
<evidence type="ECO:0000256" key="1">
    <source>
        <dbReference type="ARBA" id="ARBA00022837"/>
    </source>
</evidence>
<name>A0A7S4ESJ3_CHRCT</name>
<feature type="compositionally biased region" description="Low complexity" evidence="2">
    <location>
        <begin position="95"/>
        <end position="108"/>
    </location>
</feature>
<evidence type="ECO:0000313" key="4">
    <source>
        <dbReference type="EMBL" id="CAE0748874.1"/>
    </source>
</evidence>
<evidence type="ECO:0000256" key="2">
    <source>
        <dbReference type="SAM" id="MobiDB-lite"/>
    </source>
</evidence>
<organism evidence="4">
    <name type="scientific">Chrysotila carterae</name>
    <name type="common">Marine alga</name>
    <name type="synonym">Syracosphaera carterae</name>
    <dbReference type="NCBI Taxonomy" id="13221"/>
    <lineage>
        <taxon>Eukaryota</taxon>
        <taxon>Haptista</taxon>
        <taxon>Haptophyta</taxon>
        <taxon>Prymnesiophyceae</taxon>
        <taxon>Isochrysidales</taxon>
        <taxon>Isochrysidaceae</taxon>
        <taxon>Chrysotila</taxon>
    </lineage>
</organism>
<dbReference type="AlphaFoldDB" id="A0A7S4ESJ3"/>
<dbReference type="EMBL" id="HBIZ01002724">
    <property type="protein sequence ID" value="CAE0748874.1"/>
    <property type="molecule type" value="Transcribed_RNA"/>
</dbReference>
<feature type="compositionally biased region" description="Low complexity" evidence="2">
    <location>
        <begin position="361"/>
        <end position="377"/>
    </location>
</feature>
<dbReference type="SUPFAM" id="SSF47473">
    <property type="entry name" value="EF-hand"/>
    <property type="match status" value="1"/>
</dbReference>
<dbReference type="Pfam" id="PF13499">
    <property type="entry name" value="EF-hand_7"/>
    <property type="match status" value="1"/>
</dbReference>
<proteinExistence type="predicted"/>
<dbReference type="InterPro" id="IPR002048">
    <property type="entry name" value="EF_hand_dom"/>
</dbReference>
<dbReference type="PROSITE" id="PS50222">
    <property type="entry name" value="EF_HAND_2"/>
    <property type="match status" value="1"/>
</dbReference>
<feature type="region of interest" description="Disordered" evidence="2">
    <location>
        <begin position="69"/>
        <end position="137"/>
    </location>
</feature>
<protein>
    <recommendedName>
        <fullName evidence="3">EF-hand domain-containing protein</fullName>
    </recommendedName>
</protein>
<feature type="compositionally biased region" description="Basic and acidic residues" evidence="2">
    <location>
        <begin position="113"/>
        <end position="129"/>
    </location>
</feature>